<organism evidence="2">
    <name type="scientific">Helicotheca tamesis</name>
    <dbReference type="NCBI Taxonomy" id="374047"/>
    <lineage>
        <taxon>Eukaryota</taxon>
        <taxon>Sar</taxon>
        <taxon>Stramenopiles</taxon>
        <taxon>Ochrophyta</taxon>
        <taxon>Bacillariophyta</taxon>
        <taxon>Mediophyceae</taxon>
        <taxon>Lithodesmiophycidae</taxon>
        <taxon>Lithodesmiales</taxon>
        <taxon>Lithodesmiaceae</taxon>
        <taxon>Helicotheca</taxon>
    </lineage>
</organism>
<name>A0A7S2HVF9_9STRA</name>
<protein>
    <recommendedName>
        <fullName evidence="3">TLC domain-containing protein</fullName>
    </recommendedName>
</protein>
<keyword evidence="1" id="KW-0472">Membrane</keyword>
<evidence type="ECO:0000313" key="2">
    <source>
        <dbReference type="EMBL" id="CAD9500914.1"/>
    </source>
</evidence>
<feature type="transmembrane region" description="Helical" evidence="1">
    <location>
        <begin position="100"/>
        <end position="119"/>
    </location>
</feature>
<evidence type="ECO:0000256" key="1">
    <source>
        <dbReference type="SAM" id="Phobius"/>
    </source>
</evidence>
<accession>A0A7S2HVF9</accession>
<proteinExistence type="predicted"/>
<dbReference type="EMBL" id="HBGV01012596">
    <property type="protein sequence ID" value="CAD9500914.1"/>
    <property type="molecule type" value="Transcribed_RNA"/>
</dbReference>
<feature type="transmembrane region" description="Helical" evidence="1">
    <location>
        <begin position="249"/>
        <end position="269"/>
    </location>
</feature>
<evidence type="ECO:0008006" key="3">
    <source>
        <dbReference type="Google" id="ProtNLM"/>
    </source>
</evidence>
<feature type="transmembrane region" description="Helical" evidence="1">
    <location>
        <begin position="190"/>
        <end position="216"/>
    </location>
</feature>
<sequence>MCQPAETESKKRDVKAVVIPVIAALLHLNVFYQSLFNFLLYLPSLNDGFATSFIQRKIAIHDASILVAYVFDLICCYCFKIIPFSRCHKSSDIAGHHIPVIFALVLCVPCWAGGGLKSIEPLVMDILHYKGDQIWRTKMVYSILQGQGFGFLSSLNEFFMCMQRAEMNLNGLQHFNDLSTERGMKRRWKLATSSLIIGIELYFKCCIFCGFSFFIVRALCGFDKAVYGYYMMKAASDTWQTRLHAIKGLVLSPLFMRCALIRLFILSMYPSMGKRTIQKIRQYHSQQGKTI</sequence>
<gene>
    <name evidence="2" type="ORF">HTAM1171_LOCUS7696</name>
</gene>
<keyword evidence="1" id="KW-1133">Transmembrane helix</keyword>
<feature type="transmembrane region" description="Helical" evidence="1">
    <location>
        <begin position="58"/>
        <end position="79"/>
    </location>
</feature>
<feature type="transmembrane region" description="Helical" evidence="1">
    <location>
        <begin position="139"/>
        <end position="159"/>
    </location>
</feature>
<keyword evidence="1" id="KW-0812">Transmembrane</keyword>
<feature type="transmembrane region" description="Helical" evidence="1">
    <location>
        <begin position="16"/>
        <end position="38"/>
    </location>
</feature>
<reference evidence="2" key="1">
    <citation type="submission" date="2021-01" db="EMBL/GenBank/DDBJ databases">
        <authorList>
            <person name="Corre E."/>
            <person name="Pelletier E."/>
            <person name="Niang G."/>
            <person name="Scheremetjew M."/>
            <person name="Finn R."/>
            <person name="Kale V."/>
            <person name="Holt S."/>
            <person name="Cochrane G."/>
            <person name="Meng A."/>
            <person name="Brown T."/>
            <person name="Cohen L."/>
        </authorList>
    </citation>
    <scope>NUCLEOTIDE SEQUENCE</scope>
    <source>
        <strain evidence="2">CCMP826</strain>
    </source>
</reference>
<dbReference type="AlphaFoldDB" id="A0A7S2HVF9"/>